<dbReference type="PANTHER" id="PTHR30627:SF2">
    <property type="entry name" value="PEPTIDOGLYCAN D,D-TRANSPEPTIDASE MRDA"/>
    <property type="match status" value="1"/>
</dbReference>
<keyword evidence="12 14" id="KW-0472">Membrane</keyword>
<feature type="transmembrane region" description="Helical" evidence="14">
    <location>
        <begin position="26"/>
        <end position="45"/>
    </location>
</feature>
<dbReference type="Gene3D" id="3.90.1310.10">
    <property type="entry name" value="Penicillin-binding protein 2a (Domain 2)"/>
    <property type="match status" value="1"/>
</dbReference>
<keyword evidence="10" id="KW-0573">Peptidoglycan synthesis</keyword>
<keyword evidence="5" id="KW-0997">Cell inner membrane</keyword>
<dbReference type="PANTHER" id="PTHR30627">
    <property type="entry name" value="PEPTIDOGLYCAN D,D-TRANSPEPTIDASE"/>
    <property type="match status" value="1"/>
</dbReference>
<dbReference type="Gene3D" id="3.30.1390.30">
    <property type="entry name" value="Penicillin-binding protein 2a, domain 3"/>
    <property type="match status" value="1"/>
</dbReference>
<keyword evidence="4" id="KW-1003">Cell membrane</keyword>
<dbReference type="AlphaFoldDB" id="A0A7C3PG42"/>
<dbReference type="Pfam" id="PF03717">
    <property type="entry name" value="PBP_dimer"/>
    <property type="match status" value="1"/>
</dbReference>
<dbReference type="NCBIfam" id="TIGR03423">
    <property type="entry name" value="pbp2_mrdA"/>
    <property type="match status" value="1"/>
</dbReference>
<organism evidence="17">
    <name type="scientific">Oscillatoriales cyanobacterium SpSt-418</name>
    <dbReference type="NCBI Taxonomy" id="2282169"/>
    <lineage>
        <taxon>Bacteria</taxon>
        <taxon>Bacillati</taxon>
        <taxon>Cyanobacteriota</taxon>
        <taxon>Cyanophyceae</taxon>
        <taxon>Oscillatoriophycideae</taxon>
        <taxon>Oscillatoriales</taxon>
    </lineage>
</organism>
<evidence type="ECO:0000256" key="10">
    <source>
        <dbReference type="ARBA" id="ARBA00022984"/>
    </source>
</evidence>
<comment type="caution">
    <text evidence="17">The sequence shown here is derived from an EMBL/GenBank/DDBJ whole genome shotgun (WGS) entry which is preliminary data.</text>
</comment>
<comment type="similarity">
    <text evidence="3">Belongs to the transpeptidase family.</text>
</comment>
<evidence type="ECO:0000256" key="9">
    <source>
        <dbReference type="ARBA" id="ARBA00022960"/>
    </source>
</evidence>
<dbReference type="InterPro" id="IPR001460">
    <property type="entry name" value="PCN-bd_Tpept"/>
</dbReference>
<dbReference type="InterPro" id="IPR017790">
    <property type="entry name" value="Penicillin-binding_protein_2"/>
</dbReference>
<name>A0A7C3PG42_9CYAN</name>
<reference evidence="17" key="1">
    <citation type="journal article" date="2020" name="mSystems">
        <title>Genome- and Community-Level Interaction Insights into Carbon Utilization and Element Cycling Functions of Hydrothermarchaeota in Hydrothermal Sediment.</title>
        <authorList>
            <person name="Zhou Z."/>
            <person name="Liu Y."/>
            <person name="Xu W."/>
            <person name="Pan J."/>
            <person name="Luo Z.H."/>
            <person name="Li M."/>
        </authorList>
    </citation>
    <scope>NUCLEOTIDE SEQUENCE [LARGE SCALE GENOMIC DNA]</scope>
    <source>
        <strain evidence="17">SpSt-418</strain>
    </source>
</reference>
<keyword evidence="13" id="KW-0961">Cell wall biogenesis/degradation</keyword>
<evidence type="ECO:0000256" key="7">
    <source>
        <dbReference type="ARBA" id="ARBA00022692"/>
    </source>
</evidence>
<dbReference type="Pfam" id="PF00905">
    <property type="entry name" value="Transpeptidase"/>
    <property type="match status" value="1"/>
</dbReference>
<keyword evidence="6" id="KW-0645">Protease</keyword>
<evidence type="ECO:0000313" key="17">
    <source>
        <dbReference type="EMBL" id="HFM98198.1"/>
    </source>
</evidence>
<dbReference type="GO" id="GO:0005886">
    <property type="term" value="C:plasma membrane"/>
    <property type="evidence" value="ECO:0007669"/>
    <property type="project" value="UniProtKB-SubCell"/>
</dbReference>
<evidence type="ECO:0000256" key="6">
    <source>
        <dbReference type="ARBA" id="ARBA00022670"/>
    </source>
</evidence>
<accession>A0A7C3PG42</accession>
<sequence>MAIGIFSGASGRRIDQINSGQRSRRAIFLLTFISAIMGIVGGRLFQLQVVEGAHNRDLADQNRISLVPLPSDRGIISDRRGRPFAASRLTRAVYLSPREQTPEQWKKTAELLSPILDTPVKEILDKLEAAGYKSAMPVRVSPDLSPAAFIALNEKMPSLPGVEIQGESSRNYRYGSLAAHVLGYVGEATAEDLKKNPDYPMGMIVGHAGIERIANEDLRGVWGGQMIEVDAAGRHVQRLGYKPAKSGKSVTLTLDLPLQQTAEKFLGNRRGAVVVLDVKTGAVRALASAPTYDPNLFTRRVSNAEWQRLQAQDKPFLNRALQGYPPGSTFKIVTSAAAIESGKYNVNSRVATSSAFNLGGHLFHEHGSSYGVIGFQKALTVSSNTFFYQVGFRTGPEAISKWAKKFGIGTTQLGLEGETNGSVPTPAEKEKLFGEPWYGGDTVSMAIGQGLVQVTPLEMAVMIAAIANNGYRVKPHLLASQTNLPDMQPEKMGLNPATHAVIKAGLAAVVREGTARQLNNGAIPPSAGKTGTAEVFGQKDNALYVGFAPLDKPQIAVAVVVENGGFGAQSAVPIAHEIYKTHFGVKPAKPATAAKKQVKR</sequence>
<dbReference type="GO" id="GO:0008658">
    <property type="term" value="F:penicillin binding"/>
    <property type="evidence" value="ECO:0007669"/>
    <property type="project" value="InterPro"/>
</dbReference>
<keyword evidence="7 14" id="KW-0812">Transmembrane</keyword>
<keyword evidence="8" id="KW-0378">Hydrolase</keyword>
<evidence type="ECO:0000256" key="2">
    <source>
        <dbReference type="ARBA" id="ARBA00004236"/>
    </source>
</evidence>
<evidence type="ECO:0000256" key="8">
    <source>
        <dbReference type="ARBA" id="ARBA00022801"/>
    </source>
</evidence>
<protein>
    <submittedName>
        <fullName evidence="17">Penicillin-binding protein 2</fullName>
    </submittedName>
</protein>
<evidence type="ECO:0000259" key="15">
    <source>
        <dbReference type="Pfam" id="PF00905"/>
    </source>
</evidence>
<dbReference type="Gene3D" id="3.40.710.10">
    <property type="entry name" value="DD-peptidase/beta-lactamase superfamily"/>
    <property type="match status" value="1"/>
</dbReference>
<gene>
    <name evidence="17" type="primary">mrdA</name>
    <name evidence="17" type="ORF">ENR64_10675</name>
</gene>
<evidence type="ECO:0000256" key="5">
    <source>
        <dbReference type="ARBA" id="ARBA00022519"/>
    </source>
</evidence>
<dbReference type="GO" id="GO:0006508">
    <property type="term" value="P:proteolysis"/>
    <property type="evidence" value="ECO:0007669"/>
    <property type="project" value="UniProtKB-KW"/>
</dbReference>
<evidence type="ECO:0000256" key="1">
    <source>
        <dbReference type="ARBA" id="ARBA00004167"/>
    </source>
</evidence>
<evidence type="ECO:0000256" key="14">
    <source>
        <dbReference type="SAM" id="Phobius"/>
    </source>
</evidence>
<evidence type="ECO:0000256" key="3">
    <source>
        <dbReference type="ARBA" id="ARBA00007171"/>
    </source>
</evidence>
<evidence type="ECO:0000256" key="13">
    <source>
        <dbReference type="ARBA" id="ARBA00023316"/>
    </source>
</evidence>
<dbReference type="InterPro" id="IPR012338">
    <property type="entry name" value="Beta-lactam/transpept-like"/>
</dbReference>
<evidence type="ECO:0000256" key="4">
    <source>
        <dbReference type="ARBA" id="ARBA00022475"/>
    </source>
</evidence>
<feature type="domain" description="Penicillin-binding protein transpeptidase" evidence="15">
    <location>
        <begin position="271"/>
        <end position="580"/>
    </location>
</feature>
<dbReference type="InterPro" id="IPR036138">
    <property type="entry name" value="PBP_dimer_sf"/>
</dbReference>
<dbReference type="GO" id="GO:0071972">
    <property type="term" value="F:peptidoglycan L,D-transpeptidase activity"/>
    <property type="evidence" value="ECO:0007669"/>
    <property type="project" value="TreeGrafter"/>
</dbReference>
<comment type="subcellular location">
    <subcellularLocation>
        <location evidence="2">Cell membrane</location>
    </subcellularLocation>
    <subcellularLocation>
        <location evidence="1">Membrane</location>
        <topology evidence="1">Single-pass membrane protein</topology>
    </subcellularLocation>
</comment>
<dbReference type="SUPFAM" id="SSF56519">
    <property type="entry name" value="Penicillin binding protein dimerisation domain"/>
    <property type="match status" value="1"/>
</dbReference>
<evidence type="ECO:0000259" key="16">
    <source>
        <dbReference type="Pfam" id="PF03717"/>
    </source>
</evidence>
<dbReference type="EMBL" id="DSRU01000157">
    <property type="protein sequence ID" value="HFM98198.1"/>
    <property type="molecule type" value="Genomic_DNA"/>
</dbReference>
<dbReference type="SUPFAM" id="SSF56601">
    <property type="entry name" value="beta-lactamase/transpeptidase-like"/>
    <property type="match status" value="1"/>
</dbReference>
<dbReference type="InterPro" id="IPR050515">
    <property type="entry name" value="Beta-lactam/transpept"/>
</dbReference>
<dbReference type="GO" id="GO:0009002">
    <property type="term" value="F:serine-type D-Ala-D-Ala carboxypeptidase activity"/>
    <property type="evidence" value="ECO:0007669"/>
    <property type="project" value="InterPro"/>
</dbReference>
<dbReference type="GO" id="GO:0071555">
    <property type="term" value="P:cell wall organization"/>
    <property type="evidence" value="ECO:0007669"/>
    <property type="project" value="UniProtKB-KW"/>
</dbReference>
<feature type="domain" description="Penicillin-binding protein dimerisation" evidence="16">
    <location>
        <begin position="69"/>
        <end position="238"/>
    </location>
</feature>
<proteinExistence type="inferred from homology"/>
<dbReference type="InterPro" id="IPR005311">
    <property type="entry name" value="PBP_dimer"/>
</dbReference>
<keyword evidence="11 14" id="KW-1133">Transmembrane helix</keyword>
<dbReference type="GO" id="GO:0009252">
    <property type="term" value="P:peptidoglycan biosynthetic process"/>
    <property type="evidence" value="ECO:0007669"/>
    <property type="project" value="UniProtKB-KW"/>
</dbReference>
<dbReference type="GO" id="GO:0008360">
    <property type="term" value="P:regulation of cell shape"/>
    <property type="evidence" value="ECO:0007669"/>
    <property type="project" value="UniProtKB-KW"/>
</dbReference>
<keyword evidence="9" id="KW-0133">Cell shape</keyword>
<evidence type="ECO:0000256" key="11">
    <source>
        <dbReference type="ARBA" id="ARBA00022989"/>
    </source>
</evidence>
<evidence type="ECO:0000256" key="12">
    <source>
        <dbReference type="ARBA" id="ARBA00023136"/>
    </source>
</evidence>